<dbReference type="RefSeq" id="WP_197443587.1">
    <property type="nucleotide sequence ID" value="NZ_CP036275.1"/>
</dbReference>
<sequence length="549" mass="61207" precursor="true">MPVASFVRARRMLSILLLFALVAGGSGQAAWALDRAATFTEPREAAAHGVQLEQQRKWRDAIQLYKKALKDWPDNEHLSYGLRRAQFQFSIERRYTDRTFREELLRLSRQEAYLLFNDVLEKIQSRFVDPISTTSIVAHGTESLWLALANPKFVDENLFGAEPKQIAEFRSLLQRDYWNKPVTYRESARRLIDEIADRAERQLGLDSTAVILEYVFAACNCLDDYSNVLSPGRLSDLYNNIEGEFVGIGIVMEAEIGRGLSLLGVLPESPAAEQGLRPGDYIIRIDGADCRYLGTDEAAGLLTGREGSQVRLEVQAGDESDRRTVVCTRREVQVKSIPVAKIIDEERGIGYIQMTGFQKSSAVELDMALNRLRRQGMQSLIWDLRGNPGGLLTAAVEVLDRFIDQGTLVSTKGRTADQNFSYSAHRPGTWDLPLTLLIDGNSASASEIVAGAVRDHGRGQIVGRQSFGKWSVQSIYPVRNGTGLRLTTAKFYSPDGHSLSKIGVKPDVVIELDDEEAFRRPVADVDVENDRDVQAALRLLGGTPIYTLR</sequence>
<keyword evidence="9" id="KW-1185">Reference proteome</keyword>
<evidence type="ECO:0000256" key="4">
    <source>
        <dbReference type="ARBA" id="ARBA00022825"/>
    </source>
</evidence>
<dbReference type="Pfam" id="PF03572">
    <property type="entry name" value="Peptidase_S41"/>
    <property type="match status" value="1"/>
</dbReference>
<dbReference type="GO" id="GO:0008236">
    <property type="term" value="F:serine-type peptidase activity"/>
    <property type="evidence" value="ECO:0007669"/>
    <property type="project" value="UniProtKB-KW"/>
</dbReference>
<dbReference type="InterPro" id="IPR005151">
    <property type="entry name" value="Tail-specific_protease"/>
</dbReference>
<dbReference type="GO" id="GO:0004175">
    <property type="term" value="F:endopeptidase activity"/>
    <property type="evidence" value="ECO:0007669"/>
    <property type="project" value="TreeGrafter"/>
</dbReference>
<keyword evidence="6" id="KW-0732">Signal</keyword>
<evidence type="ECO:0000313" key="8">
    <source>
        <dbReference type="EMBL" id="QDU39467.1"/>
    </source>
</evidence>
<dbReference type="InterPro" id="IPR041489">
    <property type="entry name" value="PDZ_6"/>
</dbReference>
<name>A0A517ZAF3_9PLAN</name>
<evidence type="ECO:0000256" key="2">
    <source>
        <dbReference type="ARBA" id="ARBA00022670"/>
    </source>
</evidence>
<dbReference type="Proteomes" id="UP000320496">
    <property type="component" value="Chromosome"/>
</dbReference>
<dbReference type="NCBIfam" id="TIGR00225">
    <property type="entry name" value="prc"/>
    <property type="match status" value="1"/>
</dbReference>
<dbReference type="InterPro" id="IPR029045">
    <property type="entry name" value="ClpP/crotonase-like_dom_sf"/>
</dbReference>
<evidence type="ECO:0000256" key="3">
    <source>
        <dbReference type="ARBA" id="ARBA00022801"/>
    </source>
</evidence>
<dbReference type="GO" id="GO:0006508">
    <property type="term" value="P:proteolysis"/>
    <property type="evidence" value="ECO:0007669"/>
    <property type="project" value="UniProtKB-KW"/>
</dbReference>
<dbReference type="SUPFAM" id="SSF50156">
    <property type="entry name" value="PDZ domain-like"/>
    <property type="match status" value="1"/>
</dbReference>
<evidence type="ECO:0000256" key="6">
    <source>
        <dbReference type="SAM" id="SignalP"/>
    </source>
</evidence>
<dbReference type="EC" id="3.4.21.-" evidence="8"/>
<dbReference type="PANTHER" id="PTHR32060:SF30">
    <property type="entry name" value="CARBOXY-TERMINAL PROCESSING PROTEASE CTPA"/>
    <property type="match status" value="1"/>
</dbReference>
<reference evidence="8 9" key="1">
    <citation type="submission" date="2019-02" db="EMBL/GenBank/DDBJ databases">
        <title>Deep-cultivation of Planctomycetes and their phenomic and genomic characterization uncovers novel biology.</title>
        <authorList>
            <person name="Wiegand S."/>
            <person name="Jogler M."/>
            <person name="Boedeker C."/>
            <person name="Pinto D."/>
            <person name="Vollmers J."/>
            <person name="Rivas-Marin E."/>
            <person name="Kohn T."/>
            <person name="Peeters S.H."/>
            <person name="Heuer A."/>
            <person name="Rast P."/>
            <person name="Oberbeckmann S."/>
            <person name="Bunk B."/>
            <person name="Jeske O."/>
            <person name="Meyerdierks A."/>
            <person name="Storesund J.E."/>
            <person name="Kallscheuer N."/>
            <person name="Luecker S."/>
            <person name="Lage O.M."/>
            <person name="Pohl T."/>
            <person name="Merkel B.J."/>
            <person name="Hornburger P."/>
            <person name="Mueller R.-W."/>
            <person name="Bruemmer F."/>
            <person name="Labrenz M."/>
            <person name="Spormann A.M."/>
            <person name="Op den Camp H."/>
            <person name="Overmann J."/>
            <person name="Amann R."/>
            <person name="Jetten M.S.M."/>
            <person name="Mascher T."/>
            <person name="Medema M.H."/>
            <person name="Devos D.P."/>
            <person name="Kaster A.-K."/>
            <person name="Ovreas L."/>
            <person name="Rohde M."/>
            <person name="Galperin M.Y."/>
            <person name="Jogler C."/>
        </authorList>
    </citation>
    <scope>NUCLEOTIDE SEQUENCE [LARGE SCALE GENOMIC DNA]</scope>
    <source>
        <strain evidence="8 9">Mal4</strain>
    </source>
</reference>
<proteinExistence type="inferred from homology"/>
<dbReference type="Gene3D" id="2.30.42.10">
    <property type="match status" value="1"/>
</dbReference>
<gene>
    <name evidence="8" type="ORF">Mal4_38120</name>
</gene>
<accession>A0A517ZAF3</accession>
<protein>
    <submittedName>
        <fullName evidence="8">Putative CtpA-like serine protease</fullName>
        <ecNumber evidence="8">3.4.21.-</ecNumber>
    </submittedName>
</protein>
<evidence type="ECO:0000259" key="7">
    <source>
        <dbReference type="PROSITE" id="PS50106"/>
    </source>
</evidence>
<dbReference type="InterPro" id="IPR036034">
    <property type="entry name" value="PDZ_sf"/>
</dbReference>
<dbReference type="PANTHER" id="PTHR32060">
    <property type="entry name" value="TAIL-SPECIFIC PROTEASE"/>
    <property type="match status" value="1"/>
</dbReference>
<organism evidence="8 9">
    <name type="scientific">Maioricimonas rarisocia</name>
    <dbReference type="NCBI Taxonomy" id="2528026"/>
    <lineage>
        <taxon>Bacteria</taxon>
        <taxon>Pseudomonadati</taxon>
        <taxon>Planctomycetota</taxon>
        <taxon>Planctomycetia</taxon>
        <taxon>Planctomycetales</taxon>
        <taxon>Planctomycetaceae</taxon>
        <taxon>Maioricimonas</taxon>
    </lineage>
</organism>
<dbReference type="Pfam" id="PF17820">
    <property type="entry name" value="PDZ_6"/>
    <property type="match status" value="1"/>
</dbReference>
<dbReference type="KEGG" id="mri:Mal4_38120"/>
<evidence type="ECO:0000256" key="5">
    <source>
        <dbReference type="RuleBase" id="RU004404"/>
    </source>
</evidence>
<dbReference type="SMART" id="SM00245">
    <property type="entry name" value="TSPc"/>
    <property type="match status" value="1"/>
</dbReference>
<dbReference type="CDD" id="cd07560">
    <property type="entry name" value="Peptidase_S41_CPP"/>
    <property type="match status" value="1"/>
</dbReference>
<dbReference type="EMBL" id="CP036275">
    <property type="protein sequence ID" value="QDU39467.1"/>
    <property type="molecule type" value="Genomic_DNA"/>
</dbReference>
<dbReference type="Gene3D" id="3.30.750.44">
    <property type="match status" value="1"/>
</dbReference>
<dbReference type="GO" id="GO:0030288">
    <property type="term" value="C:outer membrane-bounded periplasmic space"/>
    <property type="evidence" value="ECO:0007669"/>
    <property type="project" value="TreeGrafter"/>
</dbReference>
<evidence type="ECO:0000256" key="1">
    <source>
        <dbReference type="ARBA" id="ARBA00009179"/>
    </source>
</evidence>
<keyword evidence="4 5" id="KW-0720">Serine protease</keyword>
<keyword evidence="2 5" id="KW-0645">Protease</keyword>
<feature type="chain" id="PRO_5022143671" evidence="6">
    <location>
        <begin position="30"/>
        <end position="549"/>
    </location>
</feature>
<dbReference type="AlphaFoldDB" id="A0A517ZAF3"/>
<evidence type="ECO:0000313" key="9">
    <source>
        <dbReference type="Proteomes" id="UP000320496"/>
    </source>
</evidence>
<dbReference type="PROSITE" id="PS50106">
    <property type="entry name" value="PDZ"/>
    <property type="match status" value="1"/>
</dbReference>
<dbReference type="SUPFAM" id="SSF52096">
    <property type="entry name" value="ClpP/crotonase"/>
    <property type="match status" value="1"/>
</dbReference>
<dbReference type="InterPro" id="IPR004447">
    <property type="entry name" value="Peptidase_S41A"/>
</dbReference>
<dbReference type="CDD" id="cd06782">
    <property type="entry name" value="cpPDZ_CPP-like"/>
    <property type="match status" value="1"/>
</dbReference>
<dbReference type="Gene3D" id="3.90.226.10">
    <property type="entry name" value="2-enoyl-CoA Hydratase, Chain A, domain 1"/>
    <property type="match status" value="1"/>
</dbReference>
<keyword evidence="3 5" id="KW-0378">Hydrolase</keyword>
<dbReference type="InterPro" id="IPR001478">
    <property type="entry name" value="PDZ"/>
</dbReference>
<feature type="signal peptide" evidence="6">
    <location>
        <begin position="1"/>
        <end position="29"/>
    </location>
</feature>
<dbReference type="GO" id="GO:0007165">
    <property type="term" value="P:signal transduction"/>
    <property type="evidence" value="ECO:0007669"/>
    <property type="project" value="TreeGrafter"/>
</dbReference>
<dbReference type="SMART" id="SM00228">
    <property type="entry name" value="PDZ"/>
    <property type="match status" value="1"/>
</dbReference>
<feature type="domain" description="PDZ" evidence="7">
    <location>
        <begin position="234"/>
        <end position="302"/>
    </location>
</feature>
<comment type="similarity">
    <text evidence="1 5">Belongs to the peptidase S41A family.</text>
</comment>